<dbReference type="Proteomes" id="UP001208570">
    <property type="component" value="Unassembled WGS sequence"/>
</dbReference>
<protein>
    <submittedName>
        <fullName evidence="1">Uncharacterized protein</fullName>
    </submittedName>
</protein>
<organism evidence="1 2">
    <name type="scientific">Paralvinella palmiformis</name>
    <dbReference type="NCBI Taxonomy" id="53620"/>
    <lineage>
        <taxon>Eukaryota</taxon>
        <taxon>Metazoa</taxon>
        <taxon>Spiralia</taxon>
        <taxon>Lophotrochozoa</taxon>
        <taxon>Annelida</taxon>
        <taxon>Polychaeta</taxon>
        <taxon>Sedentaria</taxon>
        <taxon>Canalipalpata</taxon>
        <taxon>Terebellida</taxon>
        <taxon>Terebelliformia</taxon>
        <taxon>Alvinellidae</taxon>
        <taxon>Paralvinella</taxon>
    </lineage>
</organism>
<evidence type="ECO:0000313" key="1">
    <source>
        <dbReference type="EMBL" id="KAK2140445.1"/>
    </source>
</evidence>
<dbReference type="EMBL" id="JAODUP010001351">
    <property type="protein sequence ID" value="KAK2140445.1"/>
    <property type="molecule type" value="Genomic_DNA"/>
</dbReference>
<comment type="caution">
    <text evidence="1">The sequence shown here is derived from an EMBL/GenBank/DDBJ whole genome shotgun (WGS) entry which is preliminary data.</text>
</comment>
<sequence length="66" mass="7688">MTPVHSNLDAAPDYIIKLVRCTCKVDCSKRRKAVAVLVWSPQSHVVRARVYVQLEMKRKMILIYRC</sequence>
<gene>
    <name evidence="1" type="ORF">LSH36_1351g00005</name>
</gene>
<dbReference type="AlphaFoldDB" id="A0AAD9IUD3"/>
<name>A0AAD9IUD3_9ANNE</name>
<proteinExistence type="predicted"/>
<accession>A0AAD9IUD3</accession>
<evidence type="ECO:0000313" key="2">
    <source>
        <dbReference type="Proteomes" id="UP001208570"/>
    </source>
</evidence>
<keyword evidence="2" id="KW-1185">Reference proteome</keyword>
<reference evidence="1" key="1">
    <citation type="journal article" date="2023" name="Mol. Biol. Evol.">
        <title>Third-Generation Sequencing Reveals the Adaptive Role of the Epigenome in Three Deep-Sea Polychaetes.</title>
        <authorList>
            <person name="Perez M."/>
            <person name="Aroh O."/>
            <person name="Sun Y."/>
            <person name="Lan Y."/>
            <person name="Juniper S.K."/>
            <person name="Young C.R."/>
            <person name="Angers B."/>
            <person name="Qian P.Y."/>
        </authorList>
    </citation>
    <scope>NUCLEOTIDE SEQUENCE</scope>
    <source>
        <strain evidence="1">P08H-3</strain>
    </source>
</reference>